<dbReference type="AlphaFoldDB" id="A0ABD3AD14"/>
<protein>
    <submittedName>
        <fullName evidence="1">Uncharacterized protein</fullName>
    </submittedName>
</protein>
<dbReference type="Proteomes" id="UP001630127">
    <property type="component" value="Unassembled WGS sequence"/>
</dbReference>
<comment type="caution">
    <text evidence="1">The sequence shown here is derived from an EMBL/GenBank/DDBJ whole genome shotgun (WGS) entry which is preliminary data.</text>
</comment>
<proteinExistence type="predicted"/>
<organism evidence="1 2">
    <name type="scientific">Cinchona calisaya</name>
    <dbReference type="NCBI Taxonomy" id="153742"/>
    <lineage>
        <taxon>Eukaryota</taxon>
        <taxon>Viridiplantae</taxon>
        <taxon>Streptophyta</taxon>
        <taxon>Embryophyta</taxon>
        <taxon>Tracheophyta</taxon>
        <taxon>Spermatophyta</taxon>
        <taxon>Magnoliopsida</taxon>
        <taxon>eudicotyledons</taxon>
        <taxon>Gunneridae</taxon>
        <taxon>Pentapetalae</taxon>
        <taxon>asterids</taxon>
        <taxon>lamiids</taxon>
        <taxon>Gentianales</taxon>
        <taxon>Rubiaceae</taxon>
        <taxon>Cinchonoideae</taxon>
        <taxon>Cinchoneae</taxon>
        <taxon>Cinchona</taxon>
    </lineage>
</organism>
<keyword evidence="2" id="KW-1185">Reference proteome</keyword>
<accession>A0ABD3AD14</accession>
<sequence length="113" mass="13150">MNIYCILPFNYVLHLWDAYYIPDSIGVHIPIEDKRVHNPLESFIFSRIDTSVEEERTKEDNKEDDAVPLQALPLTLAPCSAPVLSSGQLTIKKESFPFFISANQKENWWYINY</sequence>
<gene>
    <name evidence="1" type="ORF">ACH5RR_008891</name>
</gene>
<dbReference type="EMBL" id="JBJUIK010000004">
    <property type="protein sequence ID" value="KAL3529569.1"/>
    <property type="molecule type" value="Genomic_DNA"/>
</dbReference>
<evidence type="ECO:0000313" key="2">
    <source>
        <dbReference type="Proteomes" id="UP001630127"/>
    </source>
</evidence>
<name>A0ABD3AD14_9GENT</name>
<evidence type="ECO:0000313" key="1">
    <source>
        <dbReference type="EMBL" id="KAL3529569.1"/>
    </source>
</evidence>
<reference evidence="1 2" key="1">
    <citation type="submission" date="2024-11" db="EMBL/GenBank/DDBJ databases">
        <title>A near-complete genome assembly of Cinchona calisaya.</title>
        <authorList>
            <person name="Lian D.C."/>
            <person name="Zhao X.W."/>
            <person name="Wei L."/>
        </authorList>
    </citation>
    <scope>NUCLEOTIDE SEQUENCE [LARGE SCALE GENOMIC DNA]</scope>
    <source>
        <tissue evidence="1">Nenye</tissue>
    </source>
</reference>